<keyword evidence="9" id="KW-1185">Reference proteome</keyword>
<dbReference type="Proteomes" id="UP000694559">
    <property type="component" value="Unplaced"/>
</dbReference>
<reference evidence="8" key="1">
    <citation type="submission" date="2025-08" db="UniProtKB">
        <authorList>
            <consortium name="Ensembl"/>
        </authorList>
    </citation>
    <scope>IDENTIFICATION</scope>
</reference>
<gene>
    <name evidence="8" type="primary">GKN2</name>
</gene>
<evidence type="ECO:0000256" key="5">
    <source>
        <dbReference type="ARBA" id="ARBA00070177"/>
    </source>
</evidence>
<dbReference type="InterPro" id="IPR051772">
    <property type="entry name" value="Gastrokine"/>
</dbReference>
<comment type="subcellular location">
    <subcellularLocation>
        <location evidence="1">Secreted</location>
    </subcellularLocation>
</comment>
<feature type="domain" description="BRICHOS" evidence="7">
    <location>
        <begin position="54"/>
        <end position="152"/>
    </location>
</feature>
<dbReference type="Pfam" id="PF04089">
    <property type="entry name" value="BRICHOS"/>
    <property type="match status" value="1"/>
</dbReference>
<keyword evidence="4" id="KW-1015">Disulfide bond</keyword>
<evidence type="ECO:0000256" key="2">
    <source>
        <dbReference type="ARBA" id="ARBA00022525"/>
    </source>
</evidence>
<reference evidence="8" key="2">
    <citation type="submission" date="2025-09" db="UniProtKB">
        <authorList>
            <consortium name="Ensembl"/>
        </authorList>
    </citation>
    <scope>IDENTIFICATION</scope>
</reference>
<dbReference type="GO" id="GO:0044546">
    <property type="term" value="P:NLRP3 inflammasome complex assembly"/>
    <property type="evidence" value="ECO:0007669"/>
    <property type="project" value="Ensembl"/>
</dbReference>
<dbReference type="FunFam" id="3.30.390.150:FF:000004">
    <property type="entry name" value="Gastrokine 2"/>
    <property type="match status" value="1"/>
</dbReference>
<evidence type="ECO:0000256" key="6">
    <source>
        <dbReference type="ARBA" id="ARBA00079996"/>
    </source>
</evidence>
<accession>A0A8C6XIX5</accession>
<dbReference type="SMART" id="SM01039">
    <property type="entry name" value="BRICHOS"/>
    <property type="match status" value="1"/>
</dbReference>
<dbReference type="GeneTree" id="ENSGT00930000150969"/>
<sequence>SESLVKFLGFCISLQMESKLSLVQVYSIPSPNGDYIQQTVTVDNEKKVAIIHIHGGACSSETIFDYKHGYIAMRIFSQFACFVMKMEKHYFLEIEEIGRLAYELQMMRRMLSGKNLWVKYEPANSFFGDIKEWLIFGKPIEHLCRHIPVYKVERLKSEFPRRNSCFKAGILNIFNISICGKTKIQ</sequence>
<keyword evidence="2" id="KW-0964">Secreted</keyword>
<dbReference type="GO" id="GO:0009617">
    <property type="term" value="P:response to bacterium"/>
    <property type="evidence" value="ECO:0007669"/>
    <property type="project" value="Ensembl"/>
</dbReference>
<evidence type="ECO:0000259" key="7">
    <source>
        <dbReference type="PROSITE" id="PS50869"/>
    </source>
</evidence>
<dbReference type="Gene3D" id="3.30.390.150">
    <property type="match status" value="1"/>
</dbReference>
<evidence type="ECO:0000313" key="9">
    <source>
        <dbReference type="Proteomes" id="UP000694559"/>
    </source>
</evidence>
<dbReference type="GO" id="GO:0010467">
    <property type="term" value="P:gene expression"/>
    <property type="evidence" value="ECO:0007669"/>
    <property type="project" value="Ensembl"/>
</dbReference>
<keyword evidence="3" id="KW-0732">Signal</keyword>
<dbReference type="PROSITE" id="PS50869">
    <property type="entry name" value="BRICHOS"/>
    <property type="match status" value="1"/>
</dbReference>
<dbReference type="GO" id="GO:0005576">
    <property type="term" value="C:extracellular region"/>
    <property type="evidence" value="ECO:0007669"/>
    <property type="project" value="UniProtKB-SubCell"/>
</dbReference>
<dbReference type="AlphaFoldDB" id="A0A8C6XIX5"/>
<evidence type="ECO:0000256" key="4">
    <source>
        <dbReference type="ARBA" id="ARBA00023157"/>
    </source>
</evidence>
<dbReference type="Ensembl" id="ENSNNAT00000015064.1">
    <property type="protein sequence ID" value="ENSNNAP00000014370.1"/>
    <property type="gene ID" value="ENSNNAG00000009569.1"/>
</dbReference>
<evidence type="ECO:0000313" key="8">
    <source>
        <dbReference type="Ensembl" id="ENSNNAP00000014370.1"/>
    </source>
</evidence>
<dbReference type="GO" id="GO:0051414">
    <property type="term" value="P:response to cortisol"/>
    <property type="evidence" value="ECO:0007669"/>
    <property type="project" value="Ensembl"/>
</dbReference>
<name>A0A8C6XIX5_NAJNA</name>
<proteinExistence type="predicted"/>
<protein>
    <recommendedName>
        <fullName evidence="5">Gastrokine-2</fullName>
    </recommendedName>
    <alternativeName>
        <fullName evidence="6">Blottin</fullName>
    </alternativeName>
</protein>
<dbReference type="GO" id="GO:0009611">
    <property type="term" value="P:response to wounding"/>
    <property type="evidence" value="ECO:0007669"/>
    <property type="project" value="Ensembl"/>
</dbReference>
<evidence type="ECO:0000256" key="3">
    <source>
        <dbReference type="ARBA" id="ARBA00022729"/>
    </source>
</evidence>
<dbReference type="GO" id="GO:0002283">
    <property type="term" value="P:neutrophil activation involved in immune response"/>
    <property type="evidence" value="ECO:0007669"/>
    <property type="project" value="Ensembl"/>
</dbReference>
<dbReference type="OrthoDB" id="5977941at2759"/>
<dbReference type="PANTHER" id="PTHR16483">
    <property type="entry name" value="GASTROKINE 1"/>
    <property type="match status" value="1"/>
</dbReference>
<dbReference type="GO" id="GO:0045178">
    <property type="term" value="C:basal part of cell"/>
    <property type="evidence" value="ECO:0007669"/>
    <property type="project" value="Ensembl"/>
</dbReference>
<dbReference type="InterPro" id="IPR007084">
    <property type="entry name" value="BRICHOS_dom"/>
</dbReference>
<organism evidence="8 9">
    <name type="scientific">Naja naja</name>
    <name type="common">Indian cobra</name>
    <dbReference type="NCBI Taxonomy" id="35670"/>
    <lineage>
        <taxon>Eukaryota</taxon>
        <taxon>Metazoa</taxon>
        <taxon>Chordata</taxon>
        <taxon>Craniata</taxon>
        <taxon>Vertebrata</taxon>
        <taxon>Euteleostomi</taxon>
        <taxon>Lepidosauria</taxon>
        <taxon>Squamata</taxon>
        <taxon>Bifurcata</taxon>
        <taxon>Unidentata</taxon>
        <taxon>Episquamata</taxon>
        <taxon>Toxicofera</taxon>
        <taxon>Serpentes</taxon>
        <taxon>Colubroidea</taxon>
        <taxon>Elapidae</taxon>
        <taxon>Elapinae</taxon>
        <taxon>Naja</taxon>
    </lineage>
</organism>
<evidence type="ECO:0000256" key="1">
    <source>
        <dbReference type="ARBA" id="ARBA00004613"/>
    </source>
</evidence>